<dbReference type="RefSeq" id="WP_167844830.1">
    <property type="nucleotide sequence ID" value="NZ_JHEG04000001.1"/>
</dbReference>
<keyword evidence="4" id="KW-1185">Reference proteome</keyword>
<reference evidence="3" key="2">
    <citation type="submission" date="2019-11" db="EMBL/GenBank/DDBJ databases">
        <title>Improved Assembly of Tolypothrix boutellei genome.</title>
        <authorList>
            <person name="Sarangi A.N."/>
            <person name="Mukherjee M."/>
            <person name="Ghosh S."/>
            <person name="Singh D."/>
            <person name="Das A."/>
            <person name="Kant S."/>
            <person name="Prusty A."/>
            <person name="Tripathy S."/>
        </authorList>
    </citation>
    <scope>NUCLEOTIDE SEQUENCE</scope>
    <source>
        <strain evidence="3">VB521301</strain>
    </source>
</reference>
<organism evidence="3 4">
    <name type="scientific">Tolypothrix bouteillei VB521301</name>
    <dbReference type="NCBI Taxonomy" id="1479485"/>
    <lineage>
        <taxon>Bacteria</taxon>
        <taxon>Bacillati</taxon>
        <taxon>Cyanobacteriota</taxon>
        <taxon>Cyanophyceae</taxon>
        <taxon>Nostocales</taxon>
        <taxon>Tolypothrichaceae</taxon>
        <taxon>Tolypothrix</taxon>
    </lineage>
</organism>
<evidence type="ECO:0000313" key="4">
    <source>
        <dbReference type="Proteomes" id="UP000029738"/>
    </source>
</evidence>
<sequence length="57" mass="6108">MTTNKTTNSNNTISQSEGQNKEALNQKTSVQFVTSATIGVLVIILLAASAYFGIIKF</sequence>
<feature type="compositionally biased region" description="Low complexity" evidence="1">
    <location>
        <begin position="1"/>
        <end position="12"/>
    </location>
</feature>
<comment type="caution">
    <text evidence="3">The sequence shown here is derived from an EMBL/GenBank/DDBJ whole genome shotgun (WGS) entry which is preliminary data.</text>
</comment>
<evidence type="ECO:0000256" key="2">
    <source>
        <dbReference type="SAM" id="Phobius"/>
    </source>
</evidence>
<keyword evidence="2" id="KW-1133">Transmembrane helix</keyword>
<dbReference type="Proteomes" id="UP000029738">
    <property type="component" value="Unassembled WGS sequence"/>
</dbReference>
<keyword evidence="2" id="KW-0472">Membrane</keyword>
<proteinExistence type="predicted"/>
<evidence type="ECO:0000313" key="3">
    <source>
        <dbReference type="EMBL" id="KAF3890312.1"/>
    </source>
</evidence>
<protein>
    <submittedName>
        <fullName evidence="3">Uncharacterized protein</fullName>
    </submittedName>
</protein>
<reference evidence="3" key="1">
    <citation type="journal article" date="2015" name="Genome Announc.">
        <title>Draft Genome Sequence of Tolypothrix boutellei Strain VB521301.</title>
        <authorList>
            <person name="Chandrababunaidu M.M."/>
            <person name="Singh D."/>
            <person name="Sen D."/>
            <person name="Bhan S."/>
            <person name="Das S."/>
            <person name="Gupta A."/>
            <person name="Adhikary S.P."/>
            <person name="Tripathy S."/>
        </authorList>
    </citation>
    <scope>NUCLEOTIDE SEQUENCE</scope>
    <source>
        <strain evidence="3">VB521301</strain>
    </source>
</reference>
<name>A0A8S9TFB5_9CYAN</name>
<keyword evidence="2" id="KW-0812">Transmembrane</keyword>
<gene>
    <name evidence="3" type="ORF">DA73_0400036340</name>
</gene>
<feature type="region of interest" description="Disordered" evidence="1">
    <location>
        <begin position="1"/>
        <end position="20"/>
    </location>
</feature>
<dbReference type="AlphaFoldDB" id="A0A8S9TFB5"/>
<feature type="transmembrane region" description="Helical" evidence="2">
    <location>
        <begin position="32"/>
        <end position="54"/>
    </location>
</feature>
<evidence type="ECO:0000256" key="1">
    <source>
        <dbReference type="SAM" id="MobiDB-lite"/>
    </source>
</evidence>
<accession>A0A8S9TFB5</accession>
<dbReference type="EMBL" id="JHEG04000001">
    <property type="protein sequence ID" value="KAF3890312.1"/>
    <property type="molecule type" value="Genomic_DNA"/>
</dbReference>